<dbReference type="PANTHER" id="PTHR12683:SF13">
    <property type="entry name" value="CDK-ACTIVATING KINASE ASSEMBLY FACTOR MAT1"/>
    <property type="match status" value="1"/>
</dbReference>
<feature type="domain" description="MAT1 centre" evidence="2">
    <location>
        <begin position="2"/>
        <end position="145"/>
    </location>
</feature>
<dbReference type="Pfam" id="PF06391">
    <property type="entry name" value="MAT1"/>
    <property type="match status" value="1"/>
</dbReference>
<feature type="region of interest" description="Disordered" evidence="1">
    <location>
        <begin position="234"/>
        <end position="266"/>
    </location>
</feature>
<dbReference type="EMBL" id="HBIZ01056228">
    <property type="protein sequence ID" value="CAE0783063.1"/>
    <property type="molecule type" value="Transcribed_RNA"/>
</dbReference>
<proteinExistence type="predicted"/>
<dbReference type="InterPro" id="IPR015877">
    <property type="entry name" value="MAT1_centre"/>
</dbReference>
<reference evidence="3" key="1">
    <citation type="submission" date="2021-01" db="EMBL/GenBank/DDBJ databases">
        <authorList>
            <person name="Corre E."/>
            <person name="Pelletier E."/>
            <person name="Niang G."/>
            <person name="Scheremetjew M."/>
            <person name="Finn R."/>
            <person name="Kale V."/>
            <person name="Holt S."/>
            <person name="Cochrane G."/>
            <person name="Meng A."/>
            <person name="Brown T."/>
            <person name="Cohen L."/>
        </authorList>
    </citation>
    <scope>NUCLEOTIDE SEQUENCE</scope>
    <source>
        <strain evidence="3">CCMP645</strain>
    </source>
</reference>
<dbReference type="GO" id="GO:0006281">
    <property type="term" value="P:DNA repair"/>
    <property type="evidence" value="ECO:0007669"/>
    <property type="project" value="TreeGrafter"/>
</dbReference>
<organism evidence="3">
    <name type="scientific">Chrysotila carterae</name>
    <name type="common">Marine alga</name>
    <name type="synonym">Syracosphaera carterae</name>
    <dbReference type="NCBI Taxonomy" id="13221"/>
    <lineage>
        <taxon>Eukaryota</taxon>
        <taxon>Haptista</taxon>
        <taxon>Haptophyta</taxon>
        <taxon>Prymnesiophyceae</taxon>
        <taxon>Isochrysidales</taxon>
        <taxon>Isochrysidaceae</taxon>
        <taxon>Chrysotila</taxon>
    </lineage>
</organism>
<sequence length="266" mass="29025">MDASMEREKSARREVRSLWYRREEDFAELRDYNDYLETVEEIVAGLLDDAAKPATQARLKALGREGRELTARNRAKFDAERRALLELAERERGAASARAEAAAAAEASANATAARVRAEMQDDIAAGRLSAAAAQGQLREAKAKALAAQAAADDSGYQYVPVQGAEPAEVLVQPLVPVEEGDKPKFLLSSINMEKQDYEDDPVRFRTISIAGGHLSDLWRTRYTQEAFSPHALAFTPGGRANAARGRGARGRGSTPSRLPLAERKS</sequence>
<gene>
    <name evidence="3" type="ORF">PCAR00345_LOCUS35766</name>
</gene>
<name>A0A7S4C0G4_CHRCT</name>
<dbReference type="GO" id="GO:0006357">
    <property type="term" value="P:regulation of transcription by RNA polymerase II"/>
    <property type="evidence" value="ECO:0007669"/>
    <property type="project" value="TreeGrafter"/>
</dbReference>
<accession>A0A7S4C0G4</accession>
<dbReference type="AlphaFoldDB" id="A0A7S4C0G4"/>
<evidence type="ECO:0000256" key="1">
    <source>
        <dbReference type="SAM" id="MobiDB-lite"/>
    </source>
</evidence>
<protein>
    <recommendedName>
        <fullName evidence="2">MAT1 centre domain-containing protein</fullName>
    </recommendedName>
</protein>
<evidence type="ECO:0000313" key="3">
    <source>
        <dbReference type="EMBL" id="CAE0783063.1"/>
    </source>
</evidence>
<dbReference type="GO" id="GO:0005675">
    <property type="term" value="C:transcription factor TFIIH holo complex"/>
    <property type="evidence" value="ECO:0007669"/>
    <property type="project" value="TreeGrafter"/>
</dbReference>
<dbReference type="PANTHER" id="PTHR12683">
    <property type="entry name" value="CDK-ACTIVATING KINASE ASSEMBLY FACTOR MAT1"/>
    <property type="match status" value="1"/>
</dbReference>
<evidence type="ECO:0000259" key="2">
    <source>
        <dbReference type="Pfam" id="PF06391"/>
    </source>
</evidence>